<dbReference type="GeneID" id="34518472"/>
<dbReference type="STRING" id="1382522.W6MGA4"/>
<evidence type="ECO:0000256" key="3">
    <source>
        <dbReference type="ARBA" id="ARBA00022448"/>
    </source>
</evidence>
<reference evidence="10" key="1">
    <citation type="submission" date="2013-12" db="EMBL/GenBank/DDBJ databases">
        <authorList>
            <person name="Genoscope - CEA"/>
        </authorList>
    </citation>
    <scope>NUCLEOTIDE SEQUENCE</scope>
    <source>
        <strain evidence="10">CBS 1993</strain>
    </source>
</reference>
<dbReference type="GO" id="GO:0015867">
    <property type="term" value="P:ATP transport"/>
    <property type="evidence" value="ECO:0007669"/>
    <property type="project" value="EnsemblFungi"/>
</dbReference>
<comment type="similarity">
    <text evidence="2 9">Belongs to the mitochondrial carrier (TC 2.A.29) family.</text>
</comment>
<feature type="repeat" description="Solcar" evidence="8">
    <location>
        <begin position="101"/>
        <end position="185"/>
    </location>
</feature>
<keyword evidence="5" id="KW-0677">Repeat</keyword>
<dbReference type="HOGENOM" id="CLU_015166_6_3_1"/>
<evidence type="ECO:0000313" key="10">
    <source>
        <dbReference type="EMBL" id="CDK25069.1"/>
    </source>
</evidence>
<dbReference type="InterPro" id="IPR052217">
    <property type="entry name" value="Mito/Peroxisomal_Carrier"/>
</dbReference>
<dbReference type="InterPro" id="IPR018108">
    <property type="entry name" value="MCP_transmembrane"/>
</dbReference>
<protein>
    <recommendedName>
        <fullName evidence="12">Peroxisomal adenine nucleotide transporter 1</fullName>
    </recommendedName>
</protein>
<keyword evidence="7 8" id="KW-0472">Membrane</keyword>
<evidence type="ECO:0000256" key="4">
    <source>
        <dbReference type="ARBA" id="ARBA00022692"/>
    </source>
</evidence>
<keyword evidence="11" id="KW-1185">Reference proteome</keyword>
<evidence type="ECO:0000256" key="6">
    <source>
        <dbReference type="ARBA" id="ARBA00022989"/>
    </source>
</evidence>
<evidence type="ECO:0008006" key="12">
    <source>
        <dbReference type="Google" id="ProtNLM"/>
    </source>
</evidence>
<proteinExistence type="inferred from homology"/>
<dbReference type="Gene3D" id="1.50.40.10">
    <property type="entry name" value="Mitochondrial carrier domain"/>
    <property type="match status" value="1"/>
</dbReference>
<dbReference type="RefSeq" id="XP_022457084.1">
    <property type="nucleotide sequence ID" value="XM_022605635.1"/>
</dbReference>
<dbReference type="PROSITE" id="PS50920">
    <property type="entry name" value="SOLCAR"/>
    <property type="match status" value="3"/>
</dbReference>
<feature type="repeat" description="Solcar" evidence="8">
    <location>
        <begin position="9"/>
        <end position="91"/>
    </location>
</feature>
<evidence type="ECO:0000256" key="7">
    <source>
        <dbReference type="ARBA" id="ARBA00023136"/>
    </source>
</evidence>
<dbReference type="OrthoDB" id="446044at2759"/>
<dbReference type="AlphaFoldDB" id="W6MGA4"/>
<comment type="subcellular location">
    <subcellularLocation>
        <location evidence="1">Membrane</location>
        <topology evidence="1">Multi-pass membrane protein</topology>
    </subcellularLocation>
</comment>
<evidence type="ECO:0000256" key="1">
    <source>
        <dbReference type="ARBA" id="ARBA00004141"/>
    </source>
</evidence>
<evidence type="ECO:0000256" key="9">
    <source>
        <dbReference type="RuleBase" id="RU000488"/>
    </source>
</evidence>
<organism evidence="10 11">
    <name type="scientific">Kuraishia capsulata CBS 1993</name>
    <dbReference type="NCBI Taxonomy" id="1382522"/>
    <lineage>
        <taxon>Eukaryota</taxon>
        <taxon>Fungi</taxon>
        <taxon>Dikarya</taxon>
        <taxon>Ascomycota</taxon>
        <taxon>Saccharomycotina</taxon>
        <taxon>Pichiomycetes</taxon>
        <taxon>Pichiales</taxon>
        <taxon>Pichiaceae</taxon>
        <taxon>Kuraishia</taxon>
    </lineage>
</organism>
<dbReference type="GO" id="GO:0005778">
    <property type="term" value="C:peroxisomal membrane"/>
    <property type="evidence" value="ECO:0007669"/>
    <property type="project" value="EnsemblFungi"/>
</dbReference>
<dbReference type="PANTHER" id="PTHR45939:SF1">
    <property type="entry name" value="MITOCHONDRIAL THIAMINE PYROPHOSPHATE CARRIER 1-RELATED"/>
    <property type="match status" value="1"/>
</dbReference>
<keyword evidence="6" id="KW-1133">Transmembrane helix</keyword>
<keyword evidence="4 8" id="KW-0812">Transmembrane</keyword>
<sequence>MSRQLSPSEKALFGCCSAILSNAAVYPLDLVKAVIQTQSPKEKYADSKDALRQIYKREGVKGWYKGINSSLLSTAVTSYSYFYMYNLVKRSYQKFSKSTDVKVFDELAMGVVAAALSQLLVTPLSVITTEQQTQSSKDTQSAYEVAESIVSRSGITGLWKGLKVSLVLTLNPSITYGSFENLKSIFYKDRAYLKPQESFLLGVLSKVIATLITQPLIVSKAMLQKHKSLEEEESERPDTFQGILVYLWKTEGFAGLWKGLRPQLLKGVLVQGLLFMFKDQIELLFLSLFKIITARKQLRAAGRSTYRRLS</sequence>
<dbReference type="EMBL" id="HG793125">
    <property type="protein sequence ID" value="CDK25069.1"/>
    <property type="molecule type" value="Genomic_DNA"/>
</dbReference>
<evidence type="ECO:0000256" key="5">
    <source>
        <dbReference type="ARBA" id="ARBA00022737"/>
    </source>
</evidence>
<evidence type="ECO:0000256" key="2">
    <source>
        <dbReference type="ARBA" id="ARBA00006375"/>
    </source>
</evidence>
<gene>
    <name evidence="10" type="ORF">KUCA_T00001036001</name>
</gene>
<keyword evidence="3 9" id="KW-0813">Transport</keyword>
<dbReference type="Proteomes" id="UP000019384">
    <property type="component" value="Unassembled WGS sequence"/>
</dbReference>
<evidence type="ECO:0000256" key="8">
    <source>
        <dbReference type="PROSITE-ProRule" id="PRU00282"/>
    </source>
</evidence>
<dbReference type="GO" id="GO:0015217">
    <property type="term" value="F:ADP transmembrane transporter activity"/>
    <property type="evidence" value="ECO:0007669"/>
    <property type="project" value="TreeGrafter"/>
</dbReference>
<dbReference type="PANTHER" id="PTHR45939">
    <property type="entry name" value="PEROXISOMAL MEMBRANE PROTEIN PMP34-RELATED"/>
    <property type="match status" value="1"/>
</dbReference>
<dbReference type="GO" id="GO:0006635">
    <property type="term" value="P:fatty acid beta-oxidation"/>
    <property type="evidence" value="ECO:0007669"/>
    <property type="project" value="EnsemblFungi"/>
</dbReference>
<dbReference type="GO" id="GO:0007031">
    <property type="term" value="P:peroxisome organization"/>
    <property type="evidence" value="ECO:0007669"/>
    <property type="project" value="EnsemblFungi"/>
</dbReference>
<dbReference type="Pfam" id="PF00153">
    <property type="entry name" value="Mito_carr"/>
    <property type="match status" value="3"/>
</dbReference>
<dbReference type="SUPFAM" id="SSF103506">
    <property type="entry name" value="Mitochondrial carrier"/>
    <property type="match status" value="1"/>
</dbReference>
<feature type="repeat" description="Solcar" evidence="8">
    <location>
        <begin position="193"/>
        <end position="284"/>
    </location>
</feature>
<reference evidence="10" key="2">
    <citation type="submission" date="2014-02" db="EMBL/GenBank/DDBJ databases">
        <title>Complete DNA sequence of /Kuraishia capsulata/ illustrates novel genomic features among budding yeasts (/Saccharomycotina/).</title>
        <authorList>
            <person name="Morales L."/>
            <person name="Noel B."/>
            <person name="Porcel B."/>
            <person name="Marcet-Houben M."/>
            <person name="Hullo M-F."/>
            <person name="Sacerdot C."/>
            <person name="Tekaia F."/>
            <person name="Leh-Louis V."/>
            <person name="Despons L."/>
            <person name="Khanna V."/>
            <person name="Aury J-M."/>
            <person name="Barbe V."/>
            <person name="Couloux A."/>
            <person name="Labadie K."/>
            <person name="Pelletier E."/>
            <person name="Souciet J-L."/>
            <person name="Boekhout T."/>
            <person name="Gabaldon T."/>
            <person name="Wincker P."/>
            <person name="Dujon B."/>
        </authorList>
    </citation>
    <scope>NUCLEOTIDE SEQUENCE</scope>
    <source>
        <strain evidence="10">CBS 1993</strain>
    </source>
</reference>
<accession>W6MGA4</accession>
<evidence type="ECO:0000313" key="11">
    <source>
        <dbReference type="Proteomes" id="UP000019384"/>
    </source>
</evidence>
<dbReference type="InterPro" id="IPR023395">
    <property type="entry name" value="MCP_dom_sf"/>
</dbReference>
<name>W6MGA4_9ASCO</name>